<comment type="caution">
    <text evidence="4">The sequence shown here is derived from an EMBL/GenBank/DDBJ whole genome shotgun (WGS) entry which is preliminary data.</text>
</comment>
<feature type="domain" description="FecR protein" evidence="1">
    <location>
        <begin position="111"/>
        <end position="201"/>
    </location>
</feature>
<dbReference type="InterPro" id="IPR032623">
    <property type="entry name" value="FecR_N"/>
</dbReference>
<dbReference type="GO" id="GO:0016989">
    <property type="term" value="F:sigma factor antagonist activity"/>
    <property type="evidence" value="ECO:0007669"/>
    <property type="project" value="TreeGrafter"/>
</dbReference>
<sequence length="315" mass="35493">MTTDAQRQALRHAAEWFAHLCANPDDPALRAQWQRWHCRSAEHEWAWLRLTELQARIGGMPQQLAWEVMEKSTLRESGPNRRTLLKGLLLSVGASSVAWQGYRLAPEWMADLKTRTGEQRPETLSDGTLLVLDTDTALDVRFTASTRLLILRAGEVHVTTGKDPRPLLVHSAQGELRALGTRFAVRQLDGLTRLSVYSHAVAVRAAQAGDEVVIEQGQSVMFDHQRLLTPQALEAGEEAWTQGRLVVEGWRLGRLIDELQRYCPGYLGCAPEVRHLRVSGSYSLGNIELTLNTIARSLPVRIQQRTRYWTRILPA</sequence>
<dbReference type="PANTHER" id="PTHR30273">
    <property type="entry name" value="PERIPLASMIC SIGNAL SENSOR AND SIGMA FACTOR ACTIVATOR FECR-RELATED"/>
    <property type="match status" value="1"/>
</dbReference>
<protein>
    <submittedName>
        <fullName evidence="4">DUF4880 domain-containing protein</fullName>
    </submittedName>
</protein>
<dbReference type="Pfam" id="PF16220">
    <property type="entry name" value="DUF4880"/>
    <property type="match status" value="1"/>
</dbReference>
<accession>A0A6B3NHE1</accession>
<keyword evidence="6" id="KW-1185">Reference proteome</keyword>
<gene>
    <name evidence="3" type="ORF">G3435_00845</name>
    <name evidence="4" type="ORF">G3436_00560</name>
</gene>
<dbReference type="Proteomes" id="UP000482634">
    <property type="component" value="Unassembled WGS sequence"/>
</dbReference>
<evidence type="ECO:0000259" key="2">
    <source>
        <dbReference type="Pfam" id="PF16220"/>
    </source>
</evidence>
<evidence type="ECO:0000313" key="4">
    <source>
        <dbReference type="EMBL" id="NER62675.1"/>
    </source>
</evidence>
<proteinExistence type="predicted"/>
<evidence type="ECO:0000313" key="5">
    <source>
        <dbReference type="Proteomes" id="UP000480410"/>
    </source>
</evidence>
<name>A0A6B3NHE1_9PSED</name>
<dbReference type="EMBL" id="JAAHBU010000004">
    <property type="protein sequence ID" value="NER62675.1"/>
    <property type="molecule type" value="Genomic_DNA"/>
</dbReference>
<dbReference type="PANTHER" id="PTHR30273:SF2">
    <property type="entry name" value="PROTEIN FECR"/>
    <property type="match status" value="1"/>
</dbReference>
<dbReference type="EMBL" id="JAAHBV010000013">
    <property type="protein sequence ID" value="NER58911.1"/>
    <property type="molecule type" value="Genomic_DNA"/>
</dbReference>
<reference evidence="5 6" key="1">
    <citation type="submission" date="2020-02" db="EMBL/GenBank/DDBJ databases">
        <title>Broccoli isolated Pseudomonas sp.</title>
        <authorList>
            <person name="Fujikawa T."/>
            <person name="Sawada H."/>
        </authorList>
    </citation>
    <scope>NUCLEOTIDE SEQUENCE [LARGE SCALE GENOMIC DNA]</scope>
    <source>
        <strain evidence="4 6">MAFF212427</strain>
        <strain evidence="3 5">MAFF212428</strain>
    </source>
</reference>
<dbReference type="AlphaFoldDB" id="A0A6B3NHE1"/>
<dbReference type="Gene3D" id="2.60.120.1440">
    <property type="match status" value="1"/>
</dbReference>
<dbReference type="PIRSF" id="PIRSF018266">
    <property type="entry name" value="FecR"/>
    <property type="match status" value="1"/>
</dbReference>
<dbReference type="Pfam" id="PF04773">
    <property type="entry name" value="FecR"/>
    <property type="match status" value="1"/>
</dbReference>
<dbReference type="InterPro" id="IPR006860">
    <property type="entry name" value="FecR"/>
</dbReference>
<accession>A0A6M0CMZ5</accession>
<feature type="domain" description="FecR N-terminal" evidence="2">
    <location>
        <begin position="13"/>
        <end position="52"/>
    </location>
</feature>
<organism evidence="4 6">
    <name type="scientific">Pseudomonas brassicae</name>
    <dbReference type="NCBI Taxonomy" id="2708063"/>
    <lineage>
        <taxon>Bacteria</taxon>
        <taxon>Pseudomonadati</taxon>
        <taxon>Pseudomonadota</taxon>
        <taxon>Gammaproteobacteria</taxon>
        <taxon>Pseudomonadales</taxon>
        <taxon>Pseudomonadaceae</taxon>
        <taxon>Pseudomonas</taxon>
    </lineage>
</organism>
<dbReference type="InterPro" id="IPR012373">
    <property type="entry name" value="Ferrdict_sens_TM"/>
</dbReference>
<evidence type="ECO:0000313" key="3">
    <source>
        <dbReference type="EMBL" id="NER58911.1"/>
    </source>
</evidence>
<evidence type="ECO:0000313" key="6">
    <source>
        <dbReference type="Proteomes" id="UP000482634"/>
    </source>
</evidence>
<dbReference type="RefSeq" id="WP_163940299.1">
    <property type="nucleotide sequence ID" value="NZ_JAAHBU010000004.1"/>
</dbReference>
<dbReference type="Proteomes" id="UP000480410">
    <property type="component" value="Unassembled WGS sequence"/>
</dbReference>
<evidence type="ECO:0000259" key="1">
    <source>
        <dbReference type="Pfam" id="PF04773"/>
    </source>
</evidence>